<keyword evidence="2" id="KW-1185">Reference proteome</keyword>
<comment type="caution">
    <text evidence="1">The sequence shown here is derived from an EMBL/GenBank/DDBJ whole genome shotgun (WGS) entry which is preliminary data.</text>
</comment>
<reference evidence="1" key="1">
    <citation type="submission" date="2021-12" db="EMBL/GenBank/DDBJ databases">
        <title>Convergent genome expansion in fungi linked to evolution of root-endophyte symbiosis.</title>
        <authorList>
            <consortium name="DOE Joint Genome Institute"/>
            <person name="Ke Y.-H."/>
            <person name="Bonito G."/>
            <person name="Liao H.-L."/>
            <person name="Looney B."/>
            <person name="Rojas-Flechas A."/>
            <person name="Nash J."/>
            <person name="Hameed K."/>
            <person name="Schadt C."/>
            <person name="Martin F."/>
            <person name="Crous P.W."/>
            <person name="Miettinen O."/>
            <person name="Magnuson J.K."/>
            <person name="Labbe J."/>
            <person name="Jacobson D."/>
            <person name="Doktycz M.J."/>
            <person name="Veneault-Fourrey C."/>
            <person name="Kuo A."/>
            <person name="Mondo S."/>
            <person name="Calhoun S."/>
            <person name="Riley R."/>
            <person name="Ohm R."/>
            <person name="LaButti K."/>
            <person name="Andreopoulos B."/>
            <person name="Pangilinan J."/>
            <person name="Nolan M."/>
            <person name="Tritt A."/>
            <person name="Clum A."/>
            <person name="Lipzen A."/>
            <person name="Daum C."/>
            <person name="Barry K."/>
            <person name="Grigoriev I.V."/>
            <person name="Vilgalys R."/>
        </authorList>
    </citation>
    <scope>NUCLEOTIDE SEQUENCE</scope>
    <source>
        <strain evidence="1">PMI_201</strain>
    </source>
</reference>
<dbReference type="EMBL" id="JAJTJA010000017">
    <property type="protein sequence ID" value="KAH8688680.1"/>
    <property type="molecule type" value="Genomic_DNA"/>
</dbReference>
<dbReference type="GeneID" id="70247931"/>
<evidence type="ECO:0000313" key="1">
    <source>
        <dbReference type="EMBL" id="KAH8688680.1"/>
    </source>
</evidence>
<proteinExistence type="predicted"/>
<sequence length="74" mass="8192">MNDWTISFFRQFPTSVLPFLFSLHGAKASTSILINIFSSPNLGILNNVQTGRCPGTLFLIFGTKYCMMSSIPTV</sequence>
<name>A0AAD4PSD9_9EURO</name>
<protein>
    <submittedName>
        <fullName evidence="1">Uncharacterized protein</fullName>
    </submittedName>
</protein>
<gene>
    <name evidence="1" type="ORF">BGW36DRAFT_392021</name>
</gene>
<dbReference type="AlphaFoldDB" id="A0AAD4PSD9"/>
<accession>A0AAD4PSD9</accession>
<dbReference type="RefSeq" id="XP_046065152.1">
    <property type="nucleotide sequence ID" value="XM_046217644.1"/>
</dbReference>
<organism evidence="1 2">
    <name type="scientific">Talaromyces proteolyticus</name>
    <dbReference type="NCBI Taxonomy" id="1131652"/>
    <lineage>
        <taxon>Eukaryota</taxon>
        <taxon>Fungi</taxon>
        <taxon>Dikarya</taxon>
        <taxon>Ascomycota</taxon>
        <taxon>Pezizomycotina</taxon>
        <taxon>Eurotiomycetes</taxon>
        <taxon>Eurotiomycetidae</taxon>
        <taxon>Eurotiales</taxon>
        <taxon>Trichocomaceae</taxon>
        <taxon>Talaromyces</taxon>
        <taxon>Talaromyces sect. Bacilispori</taxon>
    </lineage>
</organism>
<dbReference type="Proteomes" id="UP001201262">
    <property type="component" value="Unassembled WGS sequence"/>
</dbReference>
<evidence type="ECO:0000313" key="2">
    <source>
        <dbReference type="Proteomes" id="UP001201262"/>
    </source>
</evidence>